<feature type="compositionally biased region" description="Polar residues" evidence="1">
    <location>
        <begin position="358"/>
        <end position="372"/>
    </location>
</feature>
<feature type="compositionally biased region" description="Low complexity" evidence="1">
    <location>
        <begin position="494"/>
        <end position="506"/>
    </location>
</feature>
<feature type="compositionally biased region" description="Low complexity" evidence="1">
    <location>
        <begin position="61"/>
        <end position="77"/>
    </location>
</feature>
<feature type="region of interest" description="Disordered" evidence="1">
    <location>
        <begin position="1"/>
        <end position="547"/>
    </location>
</feature>
<organism evidence="2 3">
    <name type="scientific">Sordaria macrospora</name>
    <dbReference type="NCBI Taxonomy" id="5147"/>
    <lineage>
        <taxon>Eukaryota</taxon>
        <taxon>Fungi</taxon>
        <taxon>Dikarya</taxon>
        <taxon>Ascomycota</taxon>
        <taxon>Pezizomycotina</taxon>
        <taxon>Sordariomycetes</taxon>
        <taxon>Sordariomycetidae</taxon>
        <taxon>Sordariales</taxon>
        <taxon>Sordariaceae</taxon>
        <taxon>Sordaria</taxon>
    </lineage>
</organism>
<feature type="compositionally biased region" description="Polar residues" evidence="1">
    <location>
        <begin position="131"/>
        <end position="143"/>
    </location>
</feature>
<feature type="compositionally biased region" description="Polar residues" evidence="1">
    <location>
        <begin position="1"/>
        <end position="10"/>
    </location>
</feature>
<evidence type="ECO:0000256" key="1">
    <source>
        <dbReference type="SAM" id="MobiDB-lite"/>
    </source>
</evidence>
<accession>A0A8S8ZJB5</accession>
<feature type="compositionally biased region" description="Low complexity" evidence="1">
    <location>
        <begin position="415"/>
        <end position="446"/>
    </location>
</feature>
<evidence type="ECO:0000313" key="2">
    <source>
        <dbReference type="EMBL" id="KAA8628392.1"/>
    </source>
</evidence>
<gene>
    <name evidence="2" type="ORF">SMACR_00170</name>
</gene>
<feature type="compositionally biased region" description="Gly residues" evidence="1">
    <location>
        <begin position="173"/>
        <end position="189"/>
    </location>
</feature>
<evidence type="ECO:0000313" key="3">
    <source>
        <dbReference type="Proteomes" id="UP000433876"/>
    </source>
</evidence>
<dbReference type="Proteomes" id="UP000433876">
    <property type="component" value="Unassembled WGS sequence"/>
</dbReference>
<feature type="compositionally biased region" description="Polar residues" evidence="1">
    <location>
        <begin position="107"/>
        <end position="117"/>
    </location>
</feature>
<protein>
    <submittedName>
        <fullName evidence="2">Uncharacterized protein</fullName>
    </submittedName>
</protein>
<feature type="compositionally biased region" description="Low complexity" evidence="1">
    <location>
        <begin position="468"/>
        <end position="486"/>
    </location>
</feature>
<dbReference type="OMA" id="NSHSHYD"/>
<feature type="compositionally biased region" description="Gly residues" evidence="1">
    <location>
        <begin position="278"/>
        <end position="289"/>
    </location>
</feature>
<dbReference type="AlphaFoldDB" id="A0A8S8ZJB5"/>
<dbReference type="EMBL" id="NMPR01000187">
    <property type="protein sequence ID" value="KAA8628392.1"/>
    <property type="molecule type" value="Genomic_DNA"/>
</dbReference>
<feature type="region of interest" description="Disordered" evidence="1">
    <location>
        <begin position="788"/>
        <end position="816"/>
    </location>
</feature>
<proteinExistence type="predicted"/>
<feature type="compositionally biased region" description="Low complexity" evidence="1">
    <location>
        <begin position="190"/>
        <end position="210"/>
    </location>
</feature>
<sequence>MTDTLNNTIQSPPPKRRKLSVTMSSSSSSSLKPSLQPSALDRTRSLRKPTSTARLMKETPTTGVNGTSAGSSTSTRGAGIGTPKQRPVSMIQVPSTTKGTLPVPGTISRTAAPSSMGTAIGGTGIKRMASVSATRSGTDNSNIKPPVSGGLNRLASGRLKREGGKVENAGVGAESGVGTGISAGLGNRVGSGAATKSTIATKSTTSSISGLRQPLRARAPTVSATSVTVKATPLSPPTTTARSVSGPFGMTRPATSSSSGSLATVTSPRATATLGSGTRIGTGIGLGGRGHARTQSATISSPKPTTPKSALRNPAASGTPTTVPSKCAMSKDNGVSKIGTGGGPPKSASKGVPPPSTPGKSRPQSLISTNALRRSPATATPKVATTGGTPKTSTGTGLRSSPAHKRENPASSISTTGTATTTGTKTRTAANPGTATSTATTQTRRLAASRKPMSLQAPKPVTGMSKPAAAASSTQLTSTAMTTSVTKPALRQPTTASSSTIATKTAVPKSKPTTHIPEPQSKSTTLQDQAHAHAPGPQYPQPRHDFDTYQQHYTPAKIPLAPKPLTSSFLAPPTPSKQPANIAASAEISRLQTELLQLHLLHRDAEWVKGEWEGDAKRKLRERWERVRGEEELVGEMETRDGEEGVVEGLLNLGRDRDGERRGEGQGKLDEEKIQMLDEVISGVWAMSEPVASFSSGVTMGKYTRVVRRFEVWAERAGRILEERRRGAADRDGGLKLDENGEVDMIGGLDIEWKNECIALGRRLEKWRRMLEALRGVSSSKPQGYGSFRASRSIRGVKETNEGEEKEEEAEENNSSLDRILSGFGTLVDNMLAELEVMEQIEREAVAEETEWVKRMNRADEKEDGEEGEETVEKNRAGAIWRAF</sequence>
<feature type="region of interest" description="Disordered" evidence="1">
    <location>
        <begin position="856"/>
        <end position="884"/>
    </location>
</feature>
<feature type="compositionally biased region" description="Low complexity" evidence="1">
    <location>
        <begin position="24"/>
        <end position="38"/>
    </location>
</feature>
<name>A0A8S8ZJB5_SORMA</name>
<reference evidence="2 3" key="1">
    <citation type="submission" date="2017-07" db="EMBL/GenBank/DDBJ databases">
        <title>Genome sequence of the Sordaria macrospora wild type strain R19027.</title>
        <authorList>
            <person name="Nowrousian M."/>
            <person name="Teichert I."/>
            <person name="Kueck U."/>
        </authorList>
    </citation>
    <scope>NUCLEOTIDE SEQUENCE [LARGE SCALE GENOMIC DNA]</scope>
    <source>
        <strain evidence="2 3">R19027</strain>
        <tissue evidence="2">Mycelium</tissue>
    </source>
</reference>
<feature type="compositionally biased region" description="Polar residues" evidence="1">
    <location>
        <begin position="293"/>
        <end position="308"/>
    </location>
</feature>
<comment type="caution">
    <text evidence="2">The sequence shown here is derived from an EMBL/GenBank/DDBJ whole genome shotgun (WGS) entry which is preliminary data.</text>
</comment>
<dbReference type="VEuPathDB" id="FungiDB:SMAC_00170"/>
<feature type="compositionally biased region" description="Low complexity" evidence="1">
    <location>
        <begin position="219"/>
        <end position="233"/>
    </location>
</feature>
<feature type="compositionally biased region" description="Low complexity" evidence="1">
    <location>
        <begin position="255"/>
        <end position="267"/>
    </location>
</feature>
<feature type="compositionally biased region" description="Low complexity" evidence="1">
    <location>
        <begin position="385"/>
        <end position="397"/>
    </location>
</feature>